<dbReference type="PRINTS" id="PR00081">
    <property type="entry name" value="GDHRDH"/>
</dbReference>
<keyword evidence="3 5" id="KW-0560">Oxidoreductase</keyword>
<dbReference type="AlphaFoldDB" id="A0AAD5ZZ60"/>
<evidence type="ECO:0000256" key="1">
    <source>
        <dbReference type="ARBA" id="ARBA00006484"/>
    </source>
</evidence>
<name>A0AAD5ZZ60_9POAL</name>
<dbReference type="InterPro" id="IPR002347">
    <property type="entry name" value="SDR_fam"/>
</dbReference>
<gene>
    <name evidence="6" type="ORF">LUZ61_010264</name>
</gene>
<dbReference type="Gene3D" id="3.40.50.720">
    <property type="entry name" value="NAD(P)-binding Rossmann-like Domain"/>
    <property type="match status" value="1"/>
</dbReference>
<dbReference type="PANTHER" id="PTHR43490:SF98">
    <property type="entry name" value="OS02G0640600 PROTEIN"/>
    <property type="match status" value="1"/>
</dbReference>
<comment type="caution">
    <text evidence="6">The sequence shown here is derived from an EMBL/GenBank/DDBJ whole genome shotgun (WGS) entry which is preliminary data.</text>
</comment>
<evidence type="ECO:0000313" key="7">
    <source>
        <dbReference type="Proteomes" id="UP001210211"/>
    </source>
</evidence>
<sequence length="312" mass="34251">MSDPVFKTLVVTGKAVSLPALLESVRWIAIVTGANKGIGLEISRQLSENGILVVLTARAVGRGQAAVKKLQDVGVKDVIFHQLDISDPASITSLKEFVKTKFGKLDILVNNAGVGGVELQSPTTLIEGDSQTLFDAINETYELSKECIDINYYGTKAMCEAFIPLLHQSNSPRIVNVSSTFGKLQFIPGDSIRKELRNIDNLTEDRLEELMESFLVDWKEGRLKESGWPDRTYSAYKVSKNAVSAYTRILAKNYPKFIVNCVCPGYVKTDLIYNTGTQTVEEGAKGPVMLALLPDGSPSGQFYNQTEPTSFE</sequence>
<dbReference type="Pfam" id="PF00106">
    <property type="entry name" value="adh_short"/>
    <property type="match status" value="1"/>
</dbReference>
<accession>A0AAD5ZZ60</accession>
<reference evidence="6 7" key="1">
    <citation type="journal article" date="2022" name="Cell">
        <title>Repeat-based holocentromeres influence genome architecture and karyotype evolution.</title>
        <authorList>
            <person name="Hofstatter P.G."/>
            <person name="Thangavel G."/>
            <person name="Lux T."/>
            <person name="Neumann P."/>
            <person name="Vondrak T."/>
            <person name="Novak P."/>
            <person name="Zhang M."/>
            <person name="Costa L."/>
            <person name="Castellani M."/>
            <person name="Scott A."/>
            <person name="Toegelov H."/>
            <person name="Fuchs J."/>
            <person name="Mata-Sucre Y."/>
            <person name="Dias Y."/>
            <person name="Vanzela A.L.L."/>
            <person name="Huettel B."/>
            <person name="Almeida C.C.S."/>
            <person name="Simkova H."/>
            <person name="Souza G."/>
            <person name="Pedrosa-Harand A."/>
            <person name="Macas J."/>
            <person name="Mayer K.F.X."/>
            <person name="Houben A."/>
            <person name="Marques A."/>
        </authorList>
    </citation>
    <scope>NUCLEOTIDE SEQUENCE [LARGE SCALE GENOMIC DNA]</scope>
    <source>
        <strain evidence="6">RhyTen1mFocal</strain>
    </source>
</reference>
<dbReference type="Proteomes" id="UP001210211">
    <property type="component" value="Unassembled WGS sequence"/>
</dbReference>
<evidence type="ECO:0000256" key="2">
    <source>
        <dbReference type="ARBA" id="ARBA00022857"/>
    </source>
</evidence>
<dbReference type="CDD" id="cd05324">
    <property type="entry name" value="carb_red_PTCR-like_SDR_c"/>
    <property type="match status" value="1"/>
</dbReference>
<evidence type="ECO:0000256" key="4">
    <source>
        <dbReference type="RuleBase" id="RU000363"/>
    </source>
</evidence>
<evidence type="ECO:0000256" key="3">
    <source>
        <dbReference type="ARBA" id="ARBA00023002"/>
    </source>
</evidence>
<dbReference type="InterPro" id="IPR045313">
    <property type="entry name" value="CBR1-like"/>
</dbReference>
<dbReference type="EMBL" id="JAMRDG010000001">
    <property type="protein sequence ID" value="KAJ3706559.1"/>
    <property type="molecule type" value="Genomic_DNA"/>
</dbReference>
<evidence type="ECO:0000256" key="5">
    <source>
        <dbReference type="RuleBase" id="RU369024"/>
    </source>
</evidence>
<dbReference type="InterPro" id="IPR036291">
    <property type="entry name" value="NAD(P)-bd_dom_sf"/>
</dbReference>
<dbReference type="EC" id="1.1.1.-" evidence="5"/>
<evidence type="ECO:0000313" key="6">
    <source>
        <dbReference type="EMBL" id="KAJ3706559.1"/>
    </source>
</evidence>
<organism evidence="6 7">
    <name type="scientific">Rhynchospora tenuis</name>
    <dbReference type="NCBI Taxonomy" id="198213"/>
    <lineage>
        <taxon>Eukaryota</taxon>
        <taxon>Viridiplantae</taxon>
        <taxon>Streptophyta</taxon>
        <taxon>Embryophyta</taxon>
        <taxon>Tracheophyta</taxon>
        <taxon>Spermatophyta</taxon>
        <taxon>Magnoliopsida</taxon>
        <taxon>Liliopsida</taxon>
        <taxon>Poales</taxon>
        <taxon>Cyperaceae</taxon>
        <taxon>Cyperoideae</taxon>
        <taxon>Rhynchosporeae</taxon>
        <taxon>Rhynchospora</taxon>
    </lineage>
</organism>
<proteinExistence type="inferred from homology"/>
<dbReference type="PRINTS" id="PR00080">
    <property type="entry name" value="SDRFAMILY"/>
</dbReference>
<comment type="similarity">
    <text evidence="1 4">Belongs to the short-chain dehydrogenases/reductases (SDR) family.</text>
</comment>
<dbReference type="SUPFAM" id="SSF51735">
    <property type="entry name" value="NAD(P)-binding Rossmann-fold domains"/>
    <property type="match status" value="1"/>
</dbReference>
<dbReference type="GO" id="GO:0016616">
    <property type="term" value="F:oxidoreductase activity, acting on the CH-OH group of donors, NAD or NADP as acceptor"/>
    <property type="evidence" value="ECO:0007669"/>
    <property type="project" value="InterPro"/>
</dbReference>
<dbReference type="PANTHER" id="PTHR43490">
    <property type="entry name" value="(+)-NEOMENTHOL DEHYDROGENASE"/>
    <property type="match status" value="1"/>
</dbReference>
<keyword evidence="7" id="KW-1185">Reference proteome</keyword>
<keyword evidence="2 5" id="KW-0521">NADP</keyword>
<dbReference type="GO" id="GO:0016020">
    <property type="term" value="C:membrane"/>
    <property type="evidence" value="ECO:0007669"/>
    <property type="project" value="TreeGrafter"/>
</dbReference>
<protein>
    <recommendedName>
        <fullName evidence="5">Short-chain dehydrogenase/reductase</fullName>
        <ecNumber evidence="5">1.1.1.-</ecNumber>
    </recommendedName>
</protein>